<dbReference type="PANTHER" id="PTHR48100:SF58">
    <property type="entry name" value="PE-PGRS FAMILY PROTEIN PE_PGRS11"/>
    <property type="match status" value="1"/>
</dbReference>
<dbReference type="PANTHER" id="PTHR48100">
    <property type="entry name" value="BROAD-SPECIFICITY PHOSPHATASE YOR283W-RELATED"/>
    <property type="match status" value="1"/>
</dbReference>
<dbReference type="CDD" id="cd07067">
    <property type="entry name" value="HP_PGM_like"/>
    <property type="match status" value="1"/>
</dbReference>
<name>A0ABN2GT59_9ACTN</name>
<dbReference type="Gene3D" id="3.40.50.1240">
    <property type="entry name" value="Phosphoglycerate mutase-like"/>
    <property type="match status" value="1"/>
</dbReference>
<accession>A0ABN2GT59</accession>
<dbReference type="SUPFAM" id="SSF53254">
    <property type="entry name" value="Phosphoglycerate mutase-like"/>
    <property type="match status" value="1"/>
</dbReference>
<dbReference type="EMBL" id="BAAANY010000009">
    <property type="protein sequence ID" value="GAA1676390.1"/>
    <property type="molecule type" value="Genomic_DNA"/>
</dbReference>
<dbReference type="InterPro" id="IPR029033">
    <property type="entry name" value="His_PPase_superfam"/>
</dbReference>
<gene>
    <name evidence="1" type="ORF">GCM10009765_27190</name>
</gene>
<organism evidence="1 2">
    <name type="scientific">Fodinicola feengrottensis</name>
    <dbReference type="NCBI Taxonomy" id="435914"/>
    <lineage>
        <taxon>Bacteria</taxon>
        <taxon>Bacillati</taxon>
        <taxon>Actinomycetota</taxon>
        <taxon>Actinomycetes</taxon>
        <taxon>Mycobacteriales</taxon>
        <taxon>Fodinicola</taxon>
    </lineage>
</organism>
<keyword evidence="2" id="KW-1185">Reference proteome</keyword>
<evidence type="ECO:0000313" key="1">
    <source>
        <dbReference type="EMBL" id="GAA1676390.1"/>
    </source>
</evidence>
<sequence length="204" mass="21980">MKQLLLFRHAQSEANVTGSLHCTVPGPPLTSNGREQAAALADRLAGTDIAAVWASGMTRAQQTAEPIARSHGLSVTVHPDLREGFVGDLHDRRDDEAHELFDEMSVTWFLDGDLDFRRPGGESGREIVDRLGGALDEVVAGLADGQTAVVVSHAAALRLTVPQRCPGISPLRALRHHLPNTGLVEVEVTAGDWFCRTWDGVKPV</sequence>
<dbReference type="RefSeq" id="WP_344310348.1">
    <property type="nucleotide sequence ID" value="NZ_BAAANY010000009.1"/>
</dbReference>
<dbReference type="Pfam" id="PF00300">
    <property type="entry name" value="His_Phos_1"/>
    <property type="match status" value="1"/>
</dbReference>
<dbReference type="InterPro" id="IPR050275">
    <property type="entry name" value="PGM_Phosphatase"/>
</dbReference>
<dbReference type="Proteomes" id="UP001500618">
    <property type="component" value="Unassembled WGS sequence"/>
</dbReference>
<reference evidence="1 2" key="1">
    <citation type="journal article" date="2019" name="Int. J. Syst. Evol. Microbiol.">
        <title>The Global Catalogue of Microorganisms (GCM) 10K type strain sequencing project: providing services to taxonomists for standard genome sequencing and annotation.</title>
        <authorList>
            <consortium name="The Broad Institute Genomics Platform"/>
            <consortium name="The Broad Institute Genome Sequencing Center for Infectious Disease"/>
            <person name="Wu L."/>
            <person name="Ma J."/>
        </authorList>
    </citation>
    <scope>NUCLEOTIDE SEQUENCE [LARGE SCALE GENOMIC DNA]</scope>
    <source>
        <strain evidence="1 2">JCM 14718</strain>
    </source>
</reference>
<dbReference type="SMART" id="SM00855">
    <property type="entry name" value="PGAM"/>
    <property type="match status" value="1"/>
</dbReference>
<comment type="caution">
    <text evidence="1">The sequence shown here is derived from an EMBL/GenBank/DDBJ whole genome shotgun (WGS) entry which is preliminary data.</text>
</comment>
<dbReference type="InterPro" id="IPR013078">
    <property type="entry name" value="His_Pase_superF_clade-1"/>
</dbReference>
<proteinExistence type="predicted"/>
<protein>
    <submittedName>
        <fullName evidence="1">Histidine phosphatase family protein</fullName>
    </submittedName>
</protein>
<evidence type="ECO:0000313" key="2">
    <source>
        <dbReference type="Proteomes" id="UP001500618"/>
    </source>
</evidence>